<protein>
    <recommendedName>
        <fullName evidence="1">phenylalanine--tRNA ligase</fullName>
        <ecNumber evidence="1">6.1.1.20</ecNumber>
    </recommendedName>
</protein>
<name>A0A2M7W149_9BACT</name>
<feature type="domain" description="Aminoacyl-transfer RNA synthetases class-II family profile" evidence="8">
    <location>
        <begin position="132"/>
        <end position="331"/>
    </location>
</feature>
<dbReference type="GO" id="GO:0005524">
    <property type="term" value="F:ATP binding"/>
    <property type="evidence" value="ECO:0007669"/>
    <property type="project" value="UniProtKB-KW"/>
</dbReference>
<dbReference type="GO" id="GO:0006432">
    <property type="term" value="P:phenylalanyl-tRNA aminoacylation"/>
    <property type="evidence" value="ECO:0007669"/>
    <property type="project" value="InterPro"/>
</dbReference>
<comment type="catalytic activity">
    <reaction evidence="7">
        <text>tRNA(Phe) + L-phenylalanine + ATP = L-phenylalanyl-tRNA(Phe) + AMP + diphosphate + H(+)</text>
        <dbReference type="Rhea" id="RHEA:19413"/>
        <dbReference type="Rhea" id="RHEA-COMP:9668"/>
        <dbReference type="Rhea" id="RHEA-COMP:9699"/>
        <dbReference type="ChEBI" id="CHEBI:15378"/>
        <dbReference type="ChEBI" id="CHEBI:30616"/>
        <dbReference type="ChEBI" id="CHEBI:33019"/>
        <dbReference type="ChEBI" id="CHEBI:58095"/>
        <dbReference type="ChEBI" id="CHEBI:78442"/>
        <dbReference type="ChEBI" id="CHEBI:78531"/>
        <dbReference type="ChEBI" id="CHEBI:456215"/>
        <dbReference type="EC" id="6.1.1.20"/>
    </reaction>
</comment>
<dbReference type="InterPro" id="IPR010978">
    <property type="entry name" value="tRNA-bd_arm"/>
</dbReference>
<dbReference type="EC" id="6.1.1.20" evidence="1"/>
<dbReference type="Pfam" id="PF01409">
    <property type="entry name" value="tRNA-synt_2d"/>
    <property type="match status" value="1"/>
</dbReference>
<accession>A0A2M7W149</accession>
<evidence type="ECO:0000256" key="3">
    <source>
        <dbReference type="ARBA" id="ARBA00022741"/>
    </source>
</evidence>
<organism evidence="9 10">
    <name type="scientific">Candidatus Dojkabacteria bacterium CG_4_10_14_0_2_um_filter_Dojkabacteria_WS6_41_15</name>
    <dbReference type="NCBI Taxonomy" id="2014249"/>
    <lineage>
        <taxon>Bacteria</taxon>
        <taxon>Candidatus Dojkabacteria</taxon>
    </lineage>
</organism>
<evidence type="ECO:0000256" key="5">
    <source>
        <dbReference type="ARBA" id="ARBA00022917"/>
    </source>
</evidence>
<keyword evidence="2 9" id="KW-0436">Ligase</keyword>
<dbReference type="EMBL" id="PFQB01000101">
    <property type="protein sequence ID" value="PJA12871.1"/>
    <property type="molecule type" value="Genomic_DNA"/>
</dbReference>
<dbReference type="GO" id="GO:0004826">
    <property type="term" value="F:phenylalanine-tRNA ligase activity"/>
    <property type="evidence" value="ECO:0007669"/>
    <property type="project" value="UniProtKB-EC"/>
</dbReference>
<dbReference type="InterPro" id="IPR004188">
    <property type="entry name" value="Phe-tRNA_ligase_II_N"/>
</dbReference>
<keyword evidence="6" id="KW-0030">Aminoacyl-tRNA synthetase</keyword>
<dbReference type="InterPro" id="IPR006195">
    <property type="entry name" value="aa-tRNA-synth_II"/>
</dbReference>
<keyword evidence="5" id="KW-0648">Protein biosynthesis</keyword>
<proteinExistence type="predicted"/>
<dbReference type="Proteomes" id="UP000228952">
    <property type="component" value="Unassembled WGS sequence"/>
</dbReference>
<comment type="caution">
    <text evidence="9">The sequence shown here is derived from an EMBL/GenBank/DDBJ whole genome shotgun (WGS) entry which is preliminary data.</text>
</comment>
<dbReference type="Gene3D" id="3.30.930.10">
    <property type="entry name" value="Bira Bifunctional Protein, Domain 2"/>
    <property type="match status" value="1"/>
</dbReference>
<dbReference type="InterPro" id="IPR045864">
    <property type="entry name" value="aa-tRNA-synth_II/BPL/LPL"/>
</dbReference>
<evidence type="ECO:0000256" key="2">
    <source>
        <dbReference type="ARBA" id="ARBA00022598"/>
    </source>
</evidence>
<evidence type="ECO:0000256" key="1">
    <source>
        <dbReference type="ARBA" id="ARBA00012814"/>
    </source>
</evidence>
<dbReference type="GO" id="GO:0000049">
    <property type="term" value="F:tRNA binding"/>
    <property type="evidence" value="ECO:0007669"/>
    <property type="project" value="InterPro"/>
</dbReference>
<reference evidence="10" key="1">
    <citation type="submission" date="2017-09" db="EMBL/GenBank/DDBJ databases">
        <title>Depth-based differentiation of microbial function through sediment-hosted aquifers and enrichment of novel symbionts in the deep terrestrial subsurface.</title>
        <authorList>
            <person name="Probst A.J."/>
            <person name="Ladd B."/>
            <person name="Jarett J.K."/>
            <person name="Geller-Mcgrath D.E."/>
            <person name="Sieber C.M.K."/>
            <person name="Emerson J.B."/>
            <person name="Anantharaman K."/>
            <person name="Thomas B.C."/>
            <person name="Malmstrom R."/>
            <person name="Stieglmeier M."/>
            <person name="Klingl A."/>
            <person name="Woyke T."/>
            <person name="Ryan C.M."/>
            <person name="Banfield J.F."/>
        </authorList>
    </citation>
    <scope>NUCLEOTIDE SEQUENCE [LARGE SCALE GENOMIC DNA]</scope>
</reference>
<dbReference type="AlphaFoldDB" id="A0A2M7W149"/>
<keyword evidence="3" id="KW-0547">Nucleotide-binding</keyword>
<dbReference type="SUPFAM" id="SSF46589">
    <property type="entry name" value="tRNA-binding arm"/>
    <property type="match status" value="1"/>
</dbReference>
<dbReference type="PANTHER" id="PTHR11538">
    <property type="entry name" value="PHENYLALANYL-TRNA SYNTHETASE"/>
    <property type="match status" value="1"/>
</dbReference>
<keyword evidence="4" id="KW-0067">ATP-binding</keyword>
<dbReference type="SUPFAM" id="SSF55681">
    <property type="entry name" value="Class II aaRS and biotin synthetases"/>
    <property type="match status" value="1"/>
</dbReference>
<dbReference type="PROSITE" id="PS50862">
    <property type="entry name" value="AA_TRNA_LIGASE_II"/>
    <property type="match status" value="1"/>
</dbReference>
<dbReference type="CDD" id="cd00496">
    <property type="entry name" value="PheRS_alpha_core"/>
    <property type="match status" value="1"/>
</dbReference>
<dbReference type="Pfam" id="PF02912">
    <property type="entry name" value="Phe_tRNA-synt_N"/>
    <property type="match status" value="1"/>
</dbReference>
<evidence type="ECO:0000256" key="4">
    <source>
        <dbReference type="ARBA" id="ARBA00022840"/>
    </source>
</evidence>
<evidence type="ECO:0000313" key="9">
    <source>
        <dbReference type="EMBL" id="PJA12871.1"/>
    </source>
</evidence>
<sequence>MAKKTIESELAELIKQVSTKLAKVATVEDVYAIRSEFTGNGSVLQQLLQSIKDVAVEDRPFVGAKINEAKKSIEANLQKALDFLASKESLIEDERRDIDVTAPFHINNPRIEPLTKLGSIHPIQYEINRMLDIFKTMGFVSFEGRELENDYYVFDSLNMPPEHPARQNWDSFRTEDNLIPTPHTSNMQVRIMRQLKTAPLRAVMYGRVARNEAVDAVHGHTFYQIEGLYIDKGVSISNMIGTINAFVEAFFEKKVIGKVQPGYFPFVEPGIEYMGQCPFCEGVGCGSCKHAGWLELVGAGMIHPNVLREGGFDPAVYTGFAWGLGLDRMVMQRNGIKDIRSLFASDIRFLQSSL</sequence>
<evidence type="ECO:0000256" key="6">
    <source>
        <dbReference type="ARBA" id="ARBA00023146"/>
    </source>
</evidence>
<evidence type="ECO:0000256" key="7">
    <source>
        <dbReference type="ARBA" id="ARBA00049255"/>
    </source>
</evidence>
<gene>
    <name evidence="9" type="ORF">COX64_04065</name>
</gene>
<dbReference type="InterPro" id="IPR002319">
    <property type="entry name" value="Phenylalanyl-tRNA_Synthase"/>
</dbReference>
<dbReference type="PANTHER" id="PTHR11538:SF41">
    <property type="entry name" value="PHENYLALANINE--TRNA LIGASE, MITOCHONDRIAL"/>
    <property type="match status" value="1"/>
</dbReference>
<evidence type="ECO:0000313" key="10">
    <source>
        <dbReference type="Proteomes" id="UP000228952"/>
    </source>
</evidence>
<evidence type="ECO:0000259" key="8">
    <source>
        <dbReference type="PROSITE" id="PS50862"/>
    </source>
</evidence>
<dbReference type="GO" id="GO:0005737">
    <property type="term" value="C:cytoplasm"/>
    <property type="evidence" value="ECO:0007669"/>
    <property type="project" value="InterPro"/>
</dbReference>